<dbReference type="Proteomes" id="UP001204015">
    <property type="component" value="Unassembled WGS sequence"/>
</dbReference>
<organism evidence="1 2">
    <name type="scientific">Segatella cerevisiae</name>
    <dbReference type="NCBI Taxonomy" id="2053716"/>
    <lineage>
        <taxon>Bacteria</taxon>
        <taxon>Pseudomonadati</taxon>
        <taxon>Bacteroidota</taxon>
        <taxon>Bacteroidia</taxon>
        <taxon>Bacteroidales</taxon>
        <taxon>Prevotellaceae</taxon>
        <taxon>Segatella</taxon>
    </lineage>
</organism>
<keyword evidence="2" id="KW-1185">Reference proteome</keyword>
<proteinExistence type="predicted"/>
<reference evidence="1 2" key="1">
    <citation type="submission" date="2022-06" db="EMBL/GenBank/DDBJ databases">
        <title>A taxonomic note on the genus Prevotella: Description of four novel genera and emended description of the genera Hallella and Xylanibacter.</title>
        <authorList>
            <person name="Hitch T.C.A."/>
        </authorList>
    </citation>
    <scope>NUCLEOTIDE SEQUENCE [LARGE SCALE GENOMIC DNA]</scope>
    <source>
        <strain evidence="1 2">DSM 100619</strain>
    </source>
</reference>
<gene>
    <name evidence="1" type="ORF">NG821_11860</name>
</gene>
<sequence length="86" mass="9659">MERLCFATTEGVSLLGINCAADKLGLSSRSETTTIEDLITLSLMIEHLLLTVKTKFTSPHHLAASDKKRSYDSKLIFSFHVDKYLR</sequence>
<evidence type="ECO:0000313" key="2">
    <source>
        <dbReference type="Proteomes" id="UP001204015"/>
    </source>
</evidence>
<protein>
    <submittedName>
        <fullName evidence="1">Uncharacterized protein</fullName>
    </submittedName>
</protein>
<name>A0ABT1C1B8_9BACT</name>
<dbReference type="EMBL" id="JAMXLY010000068">
    <property type="protein sequence ID" value="MCO6026522.1"/>
    <property type="molecule type" value="Genomic_DNA"/>
</dbReference>
<accession>A0ABT1C1B8</accession>
<comment type="caution">
    <text evidence="1">The sequence shown here is derived from an EMBL/GenBank/DDBJ whole genome shotgun (WGS) entry which is preliminary data.</text>
</comment>
<evidence type="ECO:0000313" key="1">
    <source>
        <dbReference type="EMBL" id="MCO6026522.1"/>
    </source>
</evidence>